<name>A0A6H1ZEB8_9ZZZZ</name>
<dbReference type="EMBL" id="MT143998">
    <property type="protein sequence ID" value="QJA45878.1"/>
    <property type="molecule type" value="Genomic_DNA"/>
</dbReference>
<sequence length="217" mass="24925">MPIQKPNYDLPEEYRQLALNLDDETLKTDERSISLEEARAHSEAAMRAFMRLKGTDVQPAWFEEFENLWSGGWPWRQAVYIAWAATPREGRRPDSQDDLAKNFLGLTSDRAISTWRKRNPAIDEMIAVLQSAPLLKHRADYFQALDEGARQAGSDYKFFNHLKLTLEILGIYVPISELRALIRKKAGGDLSDMDEMELDLLLKDIQAERKGQAEDKT</sequence>
<organism evidence="1">
    <name type="scientific">viral metagenome</name>
    <dbReference type="NCBI Taxonomy" id="1070528"/>
    <lineage>
        <taxon>unclassified sequences</taxon>
        <taxon>metagenomes</taxon>
        <taxon>organismal metagenomes</taxon>
    </lineage>
</organism>
<evidence type="ECO:0000313" key="2">
    <source>
        <dbReference type="EMBL" id="QJH99310.1"/>
    </source>
</evidence>
<accession>A0A6H1ZEB8</accession>
<reference evidence="1" key="1">
    <citation type="submission" date="2020-03" db="EMBL/GenBank/DDBJ databases">
        <title>The deep terrestrial virosphere.</title>
        <authorList>
            <person name="Holmfeldt K."/>
            <person name="Nilsson E."/>
            <person name="Simone D."/>
            <person name="Lopez-Fernandez M."/>
            <person name="Wu X."/>
            <person name="de Brujin I."/>
            <person name="Lundin D."/>
            <person name="Andersson A."/>
            <person name="Bertilsson S."/>
            <person name="Dopson M."/>
        </authorList>
    </citation>
    <scope>NUCLEOTIDE SEQUENCE</scope>
    <source>
        <strain evidence="1">TM448A00285</strain>
        <strain evidence="2">TM448B01549</strain>
    </source>
</reference>
<dbReference type="EMBL" id="MT144781">
    <property type="protein sequence ID" value="QJH99310.1"/>
    <property type="molecule type" value="Genomic_DNA"/>
</dbReference>
<evidence type="ECO:0000313" key="1">
    <source>
        <dbReference type="EMBL" id="QJA45878.1"/>
    </source>
</evidence>
<gene>
    <name evidence="1" type="ORF">TM448A00285_0056</name>
    <name evidence="2" type="ORF">TM448B01549_0011</name>
</gene>
<proteinExistence type="predicted"/>
<protein>
    <submittedName>
        <fullName evidence="1">Uncharacterized protein</fullName>
    </submittedName>
</protein>
<dbReference type="AlphaFoldDB" id="A0A6H1ZEB8"/>